<dbReference type="AlphaFoldDB" id="A0A7J6W7W2"/>
<dbReference type="Proteomes" id="UP000554482">
    <property type="component" value="Unassembled WGS sequence"/>
</dbReference>
<sequence length="139" mass="15871">MDKKRSLFPLPKSIIPFKIIAYNPRSKTLFLCIPNAVFSFDIAQRCMELIWGTNTPKFELSSYASPYVHSFAPIEVCPLVDSSAINMFEEKDAALKHDQKKSSAAKKKKCYSRNITQKLGQLLLTTLFLVLSMCTWMRV</sequence>
<name>A0A7J6W7W2_THATH</name>
<protein>
    <submittedName>
        <fullName evidence="1">Uncharacterized protein</fullName>
    </submittedName>
</protein>
<dbReference type="EMBL" id="JABWDY010019991">
    <property type="protein sequence ID" value="KAF5193486.1"/>
    <property type="molecule type" value="Genomic_DNA"/>
</dbReference>
<keyword evidence="2" id="KW-1185">Reference proteome</keyword>
<proteinExistence type="predicted"/>
<evidence type="ECO:0000313" key="2">
    <source>
        <dbReference type="Proteomes" id="UP000554482"/>
    </source>
</evidence>
<organism evidence="1 2">
    <name type="scientific">Thalictrum thalictroides</name>
    <name type="common">Rue-anemone</name>
    <name type="synonym">Anemone thalictroides</name>
    <dbReference type="NCBI Taxonomy" id="46969"/>
    <lineage>
        <taxon>Eukaryota</taxon>
        <taxon>Viridiplantae</taxon>
        <taxon>Streptophyta</taxon>
        <taxon>Embryophyta</taxon>
        <taxon>Tracheophyta</taxon>
        <taxon>Spermatophyta</taxon>
        <taxon>Magnoliopsida</taxon>
        <taxon>Ranunculales</taxon>
        <taxon>Ranunculaceae</taxon>
        <taxon>Thalictroideae</taxon>
        <taxon>Thalictrum</taxon>
    </lineage>
</organism>
<gene>
    <name evidence="1" type="ORF">FRX31_016918</name>
</gene>
<comment type="caution">
    <text evidence="1">The sequence shown here is derived from an EMBL/GenBank/DDBJ whole genome shotgun (WGS) entry which is preliminary data.</text>
</comment>
<evidence type="ECO:0000313" key="1">
    <source>
        <dbReference type="EMBL" id="KAF5193486.1"/>
    </source>
</evidence>
<accession>A0A7J6W7W2</accession>
<reference evidence="1 2" key="1">
    <citation type="submission" date="2020-06" db="EMBL/GenBank/DDBJ databases">
        <title>Transcriptomic and genomic resources for Thalictrum thalictroides and T. hernandezii: Facilitating candidate gene discovery in an emerging model plant lineage.</title>
        <authorList>
            <person name="Arias T."/>
            <person name="Riano-Pachon D.M."/>
            <person name="Di Stilio V.S."/>
        </authorList>
    </citation>
    <scope>NUCLEOTIDE SEQUENCE [LARGE SCALE GENOMIC DNA]</scope>
    <source>
        <strain evidence="2">cv. WT478/WT964</strain>
        <tissue evidence="1">Leaves</tissue>
    </source>
</reference>